<proteinExistence type="evidence at transcript level"/>
<protein>
    <recommendedName>
        <fullName evidence="10">Odorant receptor</fullName>
    </recommendedName>
</protein>
<reference evidence="11" key="1">
    <citation type="submission" date="2019-04" db="EMBL/GenBank/DDBJ databases">
        <authorList>
            <person name="Sheng S."/>
        </authorList>
    </citation>
    <scope>NUCLEOTIDE SEQUENCE</scope>
</reference>
<feature type="transmembrane region" description="Helical" evidence="10">
    <location>
        <begin position="267"/>
        <end position="293"/>
    </location>
</feature>
<evidence type="ECO:0000256" key="2">
    <source>
        <dbReference type="ARBA" id="ARBA00022475"/>
    </source>
</evidence>
<evidence type="ECO:0000256" key="10">
    <source>
        <dbReference type="RuleBase" id="RU351113"/>
    </source>
</evidence>
<keyword evidence="3 10" id="KW-0716">Sensory transduction</keyword>
<keyword evidence="2" id="KW-1003">Cell membrane</keyword>
<evidence type="ECO:0000256" key="4">
    <source>
        <dbReference type="ARBA" id="ARBA00022692"/>
    </source>
</evidence>
<evidence type="ECO:0000256" key="1">
    <source>
        <dbReference type="ARBA" id="ARBA00004651"/>
    </source>
</evidence>
<dbReference type="GO" id="GO:0007165">
    <property type="term" value="P:signal transduction"/>
    <property type="evidence" value="ECO:0007669"/>
    <property type="project" value="UniProtKB-KW"/>
</dbReference>
<dbReference type="AlphaFoldDB" id="A0A6M3GS07"/>
<evidence type="ECO:0000256" key="7">
    <source>
        <dbReference type="ARBA" id="ARBA00023136"/>
    </source>
</evidence>
<keyword evidence="9 10" id="KW-0807">Transducer</keyword>
<evidence type="ECO:0000256" key="6">
    <source>
        <dbReference type="ARBA" id="ARBA00022989"/>
    </source>
</evidence>
<evidence type="ECO:0000256" key="9">
    <source>
        <dbReference type="ARBA" id="ARBA00023224"/>
    </source>
</evidence>
<dbReference type="GO" id="GO:0005549">
    <property type="term" value="F:odorant binding"/>
    <property type="evidence" value="ECO:0007669"/>
    <property type="project" value="InterPro"/>
</dbReference>
<comment type="similarity">
    <text evidence="10">Belongs to the insect chemoreceptor superfamily. Heteromeric odorant receptor channel (TC 1.A.69) family.</text>
</comment>
<feature type="transmembrane region" description="Helical" evidence="10">
    <location>
        <begin position="144"/>
        <end position="169"/>
    </location>
</feature>
<sequence length="401" mass="46891">MNSQMKREPNDYHFKPFHETYKWITRCLTLGLMYPNPDTEKIKLVILFAKIFFIGTPFSLIILIDMWNCLKTWEITEVIRHSTTLGPFQAAIFKIFIMFYWRAPSKKLLDEYNADFEGYNRLPRRYQAVVAASVRKGQKMFEGFWSTMVILVNMNFVGVAVVRTIYSFIFDETPRRYLIHDVPIPWMEPGASERTPFYEFLFVITVLFDVCILLNYTGYDGFFDLMTNHACLKMRINCMHLEDAFKMKDYDDMERGIRKYLEGQRQCYIFIALIQETFGLWMTLVIICTVIQIGSLMFINAGIGTTTHCVIFNILCVIHIFLPCKSSADMMTMSTDTASIIYGSGWEDVRSARVRRIVPYLIARAQYPERLMAMKVLPFDLECFLAIMKTSYTILTLLQSN</sequence>
<keyword evidence="6 10" id="KW-1133">Transmembrane helix</keyword>
<feature type="transmembrane region" description="Helical" evidence="10">
    <location>
        <begin position="44"/>
        <end position="64"/>
    </location>
</feature>
<feature type="transmembrane region" description="Helical" evidence="10">
    <location>
        <begin position="299"/>
        <end position="322"/>
    </location>
</feature>
<dbReference type="GO" id="GO:0004984">
    <property type="term" value="F:olfactory receptor activity"/>
    <property type="evidence" value="ECO:0007669"/>
    <property type="project" value="InterPro"/>
</dbReference>
<feature type="transmembrane region" description="Helical" evidence="10">
    <location>
        <begin position="197"/>
        <end position="216"/>
    </location>
</feature>
<comment type="subcellular location">
    <subcellularLocation>
        <location evidence="1 10">Cell membrane</location>
        <topology evidence="1 10">Multi-pass membrane protein</topology>
    </subcellularLocation>
</comment>
<keyword evidence="4 10" id="KW-0812">Transmembrane</keyword>
<evidence type="ECO:0000313" key="11">
    <source>
        <dbReference type="EMBL" id="QIJ45799.1"/>
    </source>
</evidence>
<keyword evidence="7 10" id="KW-0472">Membrane</keyword>
<dbReference type="EMBL" id="MK821012">
    <property type="protein sequence ID" value="QIJ45799.1"/>
    <property type="molecule type" value="mRNA"/>
</dbReference>
<dbReference type="GO" id="GO:0005886">
    <property type="term" value="C:plasma membrane"/>
    <property type="evidence" value="ECO:0007669"/>
    <property type="project" value="UniProtKB-SubCell"/>
</dbReference>
<dbReference type="Pfam" id="PF02949">
    <property type="entry name" value="7tm_6"/>
    <property type="match status" value="1"/>
</dbReference>
<comment type="caution">
    <text evidence="10">Lacks conserved residue(s) required for the propagation of feature annotation.</text>
</comment>
<evidence type="ECO:0000256" key="8">
    <source>
        <dbReference type="ARBA" id="ARBA00023170"/>
    </source>
</evidence>
<evidence type="ECO:0000256" key="5">
    <source>
        <dbReference type="ARBA" id="ARBA00022725"/>
    </source>
</evidence>
<feature type="transmembrane region" description="Helical" evidence="10">
    <location>
        <begin position="84"/>
        <end position="101"/>
    </location>
</feature>
<accession>A0A6M3GS07</accession>
<evidence type="ECO:0000256" key="3">
    <source>
        <dbReference type="ARBA" id="ARBA00022606"/>
    </source>
</evidence>
<dbReference type="InterPro" id="IPR004117">
    <property type="entry name" value="7tm6_olfct_rcpt"/>
</dbReference>
<organism evidence="11">
    <name type="scientific">Glyphodes pyloalis</name>
    <name type="common">Lesser mulberry snout moth</name>
    <dbReference type="NCBI Taxonomy" id="1242752"/>
    <lineage>
        <taxon>Eukaryota</taxon>
        <taxon>Metazoa</taxon>
        <taxon>Ecdysozoa</taxon>
        <taxon>Arthropoda</taxon>
        <taxon>Hexapoda</taxon>
        <taxon>Insecta</taxon>
        <taxon>Pterygota</taxon>
        <taxon>Neoptera</taxon>
        <taxon>Endopterygota</taxon>
        <taxon>Lepidoptera</taxon>
        <taxon>Glossata</taxon>
        <taxon>Ditrysia</taxon>
        <taxon>Pyraloidea</taxon>
        <taxon>Crambidae</taxon>
        <taxon>Spilomelinae</taxon>
        <taxon>Glyphodes</taxon>
    </lineage>
</organism>
<name>A0A6M3GS07_GLYPY</name>
<gene>
    <name evidence="11" type="primary">OR21</name>
</gene>
<keyword evidence="5 10" id="KW-0552">Olfaction</keyword>
<dbReference type="PANTHER" id="PTHR21137">
    <property type="entry name" value="ODORANT RECEPTOR"/>
    <property type="match status" value="1"/>
</dbReference>
<dbReference type="PANTHER" id="PTHR21137:SF35">
    <property type="entry name" value="ODORANT RECEPTOR 19A-RELATED"/>
    <property type="match status" value="1"/>
</dbReference>
<keyword evidence="8 10" id="KW-0675">Receptor</keyword>